<dbReference type="EMBL" id="JASPKY010000812">
    <property type="protein sequence ID" value="KAK9685072.1"/>
    <property type="molecule type" value="Genomic_DNA"/>
</dbReference>
<name>A0AAW1I6R1_POPJA</name>
<feature type="region of interest" description="Disordered" evidence="1">
    <location>
        <begin position="132"/>
        <end position="152"/>
    </location>
</feature>
<evidence type="ECO:0000256" key="3">
    <source>
        <dbReference type="SAM" id="SignalP"/>
    </source>
</evidence>
<dbReference type="AlphaFoldDB" id="A0AAW1I6R1"/>
<keyword evidence="3" id="KW-0732">Signal</keyword>
<evidence type="ECO:0000256" key="1">
    <source>
        <dbReference type="SAM" id="MobiDB-lite"/>
    </source>
</evidence>
<organism evidence="4 5">
    <name type="scientific">Popillia japonica</name>
    <name type="common">Japanese beetle</name>
    <dbReference type="NCBI Taxonomy" id="7064"/>
    <lineage>
        <taxon>Eukaryota</taxon>
        <taxon>Metazoa</taxon>
        <taxon>Ecdysozoa</taxon>
        <taxon>Arthropoda</taxon>
        <taxon>Hexapoda</taxon>
        <taxon>Insecta</taxon>
        <taxon>Pterygota</taxon>
        <taxon>Neoptera</taxon>
        <taxon>Endopterygota</taxon>
        <taxon>Coleoptera</taxon>
        <taxon>Polyphaga</taxon>
        <taxon>Scarabaeiformia</taxon>
        <taxon>Scarabaeidae</taxon>
        <taxon>Rutelinae</taxon>
        <taxon>Popillia</taxon>
    </lineage>
</organism>
<accession>A0AAW1I6R1</accession>
<feature type="signal peptide" evidence="3">
    <location>
        <begin position="1"/>
        <end position="19"/>
    </location>
</feature>
<keyword evidence="2" id="KW-0472">Membrane</keyword>
<proteinExistence type="predicted"/>
<evidence type="ECO:0000313" key="5">
    <source>
        <dbReference type="Proteomes" id="UP001458880"/>
    </source>
</evidence>
<dbReference type="Proteomes" id="UP001458880">
    <property type="component" value="Unassembled WGS sequence"/>
</dbReference>
<feature type="compositionally biased region" description="Polar residues" evidence="1">
    <location>
        <begin position="140"/>
        <end position="150"/>
    </location>
</feature>
<keyword evidence="2" id="KW-0812">Transmembrane</keyword>
<evidence type="ECO:0000256" key="2">
    <source>
        <dbReference type="SAM" id="Phobius"/>
    </source>
</evidence>
<gene>
    <name evidence="4" type="ORF">QE152_g38321</name>
</gene>
<keyword evidence="5" id="KW-1185">Reference proteome</keyword>
<evidence type="ECO:0000313" key="4">
    <source>
        <dbReference type="EMBL" id="KAK9685072.1"/>
    </source>
</evidence>
<protein>
    <submittedName>
        <fullName evidence="4">Uncharacterized protein</fullName>
    </submittedName>
</protein>
<reference evidence="4 5" key="1">
    <citation type="journal article" date="2024" name="BMC Genomics">
        <title>De novo assembly and annotation of Popillia japonica's genome with initial clues to its potential as an invasive pest.</title>
        <authorList>
            <person name="Cucini C."/>
            <person name="Boschi S."/>
            <person name="Funari R."/>
            <person name="Cardaioli E."/>
            <person name="Iannotti N."/>
            <person name="Marturano G."/>
            <person name="Paoli F."/>
            <person name="Bruttini M."/>
            <person name="Carapelli A."/>
            <person name="Frati F."/>
            <person name="Nardi F."/>
        </authorList>
    </citation>
    <scope>NUCLEOTIDE SEQUENCE [LARGE SCALE GENOMIC DNA]</scope>
    <source>
        <strain evidence="4">DMR45628</strain>
    </source>
</reference>
<feature type="chain" id="PRO_5043754936" evidence="3">
    <location>
        <begin position="20"/>
        <end position="263"/>
    </location>
</feature>
<feature type="transmembrane region" description="Helical" evidence="2">
    <location>
        <begin position="231"/>
        <end position="253"/>
    </location>
</feature>
<sequence length="263" mass="29481">MLYIVVAVSVMCLFNNCLSETSESSYFIGGNRQNEKYNYKKGQDKNYTVDSPLTEFIQSLKIQKYHYSGQVRIYHKIVMQTKISRNGWSSAKFSRRIWNTNHYLNKDVITDGLLPNFPVEYGDINRRYSSSTEKSAETYPVQSNAGSTHPSVGLTVLPSVKNSNVNMSTSQGEVSQGLQTSVTKVDHDRSSFRRRKRTKIVKSNVIEDNDMQSANRITSTDEKQNYLDSSAVAAAVGAGMIPATMALLVPFAMGSKENRSINK</sequence>
<comment type="caution">
    <text evidence="4">The sequence shown here is derived from an EMBL/GenBank/DDBJ whole genome shotgun (WGS) entry which is preliminary data.</text>
</comment>
<keyword evidence="2" id="KW-1133">Transmembrane helix</keyword>